<geneLocation type="plasmid" evidence="1 2">
    <name>pWSM1592_1</name>
</geneLocation>
<organism evidence="1 2">
    <name type="scientific">Rhizobium sullae</name>
    <name type="common">Rhizobium hedysari</name>
    <dbReference type="NCBI Taxonomy" id="50338"/>
    <lineage>
        <taxon>Bacteria</taxon>
        <taxon>Pseudomonadati</taxon>
        <taxon>Pseudomonadota</taxon>
        <taxon>Alphaproteobacteria</taxon>
        <taxon>Hyphomicrobiales</taxon>
        <taxon>Rhizobiaceae</taxon>
        <taxon>Rhizobium/Agrobacterium group</taxon>
        <taxon>Rhizobium</taxon>
    </lineage>
</organism>
<reference evidence="1" key="1">
    <citation type="submission" date="2022-09" db="EMBL/GenBank/DDBJ databases">
        <title>Australian commercial rhizobial inoculants.</title>
        <authorList>
            <person name="Kohlmeier M.G."/>
            <person name="O'Hara G.W."/>
            <person name="Colombi E."/>
            <person name="Ramsay J.P."/>
            <person name="Terpolilli J."/>
        </authorList>
    </citation>
    <scope>NUCLEOTIDE SEQUENCE</scope>
    <source>
        <strain evidence="1">WSM1592</strain>
        <plasmid evidence="1">pWSM1592_1</plasmid>
    </source>
</reference>
<dbReference type="EMBL" id="CP104144">
    <property type="protein sequence ID" value="UWU17278.1"/>
    <property type="molecule type" value="Genomic_DNA"/>
</dbReference>
<gene>
    <name evidence="1" type="ORF">N2599_31440</name>
</gene>
<dbReference type="Proteomes" id="UP001060123">
    <property type="component" value="Plasmid pWSM1592_1"/>
</dbReference>
<protein>
    <submittedName>
        <fullName evidence="1">Uncharacterized protein</fullName>
    </submittedName>
</protein>
<name>A0ABY5XS49_RHISU</name>
<proteinExistence type="predicted"/>
<keyword evidence="2" id="KW-1185">Reference proteome</keyword>
<evidence type="ECO:0000313" key="2">
    <source>
        <dbReference type="Proteomes" id="UP001060123"/>
    </source>
</evidence>
<sequence length="128" mass="14652">MDGFKVFHRSACEQMEWRNIISIDGKFRFGRTVSGSLIRSHSHFETEECRQKAREMWCADGKPILVWHLDFNSAGSRSPGFDEYGFMPTLIAFGMGNSSRRYLHQGKPSITDHSVDGNLSMIQPLSRH</sequence>
<keyword evidence="1" id="KW-0614">Plasmid</keyword>
<evidence type="ECO:0000313" key="1">
    <source>
        <dbReference type="EMBL" id="UWU17278.1"/>
    </source>
</evidence>
<accession>A0ABY5XS49</accession>